<keyword evidence="2" id="KW-1185">Reference proteome</keyword>
<organism evidence="1 2">
    <name type="scientific">Armillaria borealis</name>
    <dbReference type="NCBI Taxonomy" id="47425"/>
    <lineage>
        <taxon>Eukaryota</taxon>
        <taxon>Fungi</taxon>
        <taxon>Dikarya</taxon>
        <taxon>Basidiomycota</taxon>
        <taxon>Agaricomycotina</taxon>
        <taxon>Agaricomycetes</taxon>
        <taxon>Agaricomycetidae</taxon>
        <taxon>Agaricales</taxon>
        <taxon>Marasmiineae</taxon>
        <taxon>Physalacriaceae</taxon>
        <taxon>Armillaria</taxon>
    </lineage>
</organism>
<evidence type="ECO:0000313" key="1">
    <source>
        <dbReference type="EMBL" id="KAK0431572.1"/>
    </source>
</evidence>
<dbReference type="EMBL" id="JAUEPT010000111">
    <property type="protein sequence ID" value="KAK0431572.1"/>
    <property type="molecule type" value="Genomic_DNA"/>
</dbReference>
<name>A0AA39IW42_9AGAR</name>
<proteinExistence type="predicted"/>
<sequence>MFERHFPEGAFEKWTADNTDGCVGNDISNRYLETRKAYPQEEAMFEKGVDPKGILAAACTRRNLIHTEDNKIRCHGTTHFQTGRFHRDPTVYYCSSHEELSHAAWTPSINELENATVDSDTTMEVPIIAAAMRMRVRANMVLWMLKRRLFPLSLVLSIALPRAGAGRVILFGFNTQCASRCFSTPADYESAYNE</sequence>
<comment type="caution">
    <text evidence="1">The sequence shown here is derived from an EMBL/GenBank/DDBJ whole genome shotgun (WGS) entry which is preliminary data.</text>
</comment>
<evidence type="ECO:0000313" key="2">
    <source>
        <dbReference type="Proteomes" id="UP001175226"/>
    </source>
</evidence>
<gene>
    <name evidence="1" type="ORF">EV421DRAFT_1927306</name>
</gene>
<accession>A0AA39IW42</accession>
<reference evidence="1" key="1">
    <citation type="submission" date="2023-06" db="EMBL/GenBank/DDBJ databases">
        <authorList>
            <consortium name="Lawrence Berkeley National Laboratory"/>
            <person name="Ahrendt S."/>
            <person name="Sahu N."/>
            <person name="Indic B."/>
            <person name="Wong-Bajracharya J."/>
            <person name="Merenyi Z."/>
            <person name="Ke H.-M."/>
            <person name="Monk M."/>
            <person name="Kocsube S."/>
            <person name="Drula E."/>
            <person name="Lipzen A."/>
            <person name="Balint B."/>
            <person name="Henrissat B."/>
            <person name="Andreopoulos B."/>
            <person name="Martin F.M."/>
            <person name="Harder C.B."/>
            <person name="Rigling D."/>
            <person name="Ford K.L."/>
            <person name="Foster G.D."/>
            <person name="Pangilinan J."/>
            <person name="Papanicolaou A."/>
            <person name="Barry K."/>
            <person name="LaButti K."/>
            <person name="Viragh M."/>
            <person name="Koriabine M."/>
            <person name="Yan M."/>
            <person name="Riley R."/>
            <person name="Champramary S."/>
            <person name="Plett K.L."/>
            <person name="Tsai I.J."/>
            <person name="Slot J."/>
            <person name="Sipos G."/>
            <person name="Plett J."/>
            <person name="Nagy L.G."/>
            <person name="Grigoriev I.V."/>
        </authorList>
    </citation>
    <scope>NUCLEOTIDE SEQUENCE</scope>
    <source>
        <strain evidence="1">FPL87.14</strain>
    </source>
</reference>
<dbReference type="Proteomes" id="UP001175226">
    <property type="component" value="Unassembled WGS sequence"/>
</dbReference>
<dbReference type="AlphaFoldDB" id="A0AA39IW42"/>
<protein>
    <submittedName>
        <fullName evidence="1">Uncharacterized protein</fullName>
    </submittedName>
</protein>